<dbReference type="EMBL" id="LCWV01000010">
    <property type="protein sequence ID" value="PWI70032.1"/>
    <property type="molecule type" value="Genomic_DNA"/>
</dbReference>
<organism evidence="2 3">
    <name type="scientific">Purpureocillium lilacinum</name>
    <name type="common">Paecilomyces lilacinus</name>
    <dbReference type="NCBI Taxonomy" id="33203"/>
    <lineage>
        <taxon>Eukaryota</taxon>
        <taxon>Fungi</taxon>
        <taxon>Dikarya</taxon>
        <taxon>Ascomycota</taxon>
        <taxon>Pezizomycotina</taxon>
        <taxon>Sordariomycetes</taxon>
        <taxon>Hypocreomycetidae</taxon>
        <taxon>Hypocreales</taxon>
        <taxon>Ophiocordycipitaceae</taxon>
        <taxon>Purpureocillium</taxon>
    </lineage>
</organism>
<feature type="compositionally biased region" description="Basic residues" evidence="1">
    <location>
        <begin position="65"/>
        <end position="78"/>
    </location>
</feature>
<evidence type="ECO:0000313" key="2">
    <source>
        <dbReference type="EMBL" id="PWI70032.1"/>
    </source>
</evidence>
<dbReference type="AlphaFoldDB" id="A0A2U3E694"/>
<evidence type="ECO:0000256" key="1">
    <source>
        <dbReference type="SAM" id="MobiDB-lite"/>
    </source>
</evidence>
<comment type="caution">
    <text evidence="2">The sequence shown here is derived from an EMBL/GenBank/DDBJ whole genome shotgun (WGS) entry which is preliminary data.</text>
</comment>
<gene>
    <name evidence="2" type="ORF">PCL_00176</name>
</gene>
<reference evidence="2 3" key="1">
    <citation type="journal article" date="2016" name="Front. Microbiol.">
        <title>Genome and transcriptome sequences reveal the specific parasitism of the nematophagous Purpureocillium lilacinum 36-1.</title>
        <authorList>
            <person name="Xie J."/>
            <person name="Li S."/>
            <person name="Mo C."/>
            <person name="Xiao X."/>
            <person name="Peng D."/>
            <person name="Wang G."/>
            <person name="Xiao Y."/>
        </authorList>
    </citation>
    <scope>NUCLEOTIDE SEQUENCE [LARGE SCALE GENOMIC DNA]</scope>
    <source>
        <strain evidence="2 3">36-1</strain>
    </source>
</reference>
<sequence length="339" mass="36062">MPQGNGVVRIGGPDRQGMESSAARGGHAGVPGGRTGAGTAQYSGHHPAALPSIEGTAALDGRPVDHHHHHYHHHHRHPTLTTAAPPAVPQWRGRRRPVAATCASAQRHKRLTWASGRAKFVEPANPLDPLARSLPVPLPHLTSTSTLTPFAKLPAPTPAFPRLRDPDCQLPAPPGGNIPVSSGGCHRPDTGHLFPLSPPFCWPGPATPLPRFPPPRSPTRADHDTALASSLLLSPLPLPLPPPADDEEALHNDCRVRHARLASSVSLLVVVPRRRRRRRHVLRSHARLASLRSSSNIASPTSFAALHRHAQIEHVDTDGGASPSNVDCPAIRLAAILGS</sequence>
<proteinExistence type="predicted"/>
<accession>A0A2U3E694</accession>
<name>A0A2U3E694_PURLI</name>
<evidence type="ECO:0000313" key="3">
    <source>
        <dbReference type="Proteomes" id="UP000245956"/>
    </source>
</evidence>
<feature type="compositionally biased region" description="Gly residues" evidence="1">
    <location>
        <begin position="26"/>
        <end position="36"/>
    </location>
</feature>
<protein>
    <submittedName>
        <fullName evidence="2">Uncharacterized protein</fullName>
    </submittedName>
</protein>
<dbReference type="Proteomes" id="UP000245956">
    <property type="component" value="Unassembled WGS sequence"/>
</dbReference>
<feature type="region of interest" description="Disordered" evidence="1">
    <location>
        <begin position="1"/>
        <end position="87"/>
    </location>
</feature>